<dbReference type="PANTHER" id="PTHR37748:SF1">
    <property type="entry name" value="PROTEIN, PUTATIVE-RELATED"/>
    <property type="match status" value="1"/>
</dbReference>
<dbReference type="KEGG" id="rsz:108852253"/>
<dbReference type="GeneID" id="108852253"/>
<feature type="region of interest" description="Disordered" evidence="1">
    <location>
        <begin position="17"/>
        <end position="43"/>
    </location>
</feature>
<keyword evidence="2" id="KW-1185">Reference proteome</keyword>
<reference evidence="2" key="1">
    <citation type="journal article" date="2019" name="Database">
        <title>The radish genome database (RadishGD): an integrated information resource for radish genomics.</title>
        <authorList>
            <person name="Yu H.J."/>
            <person name="Baek S."/>
            <person name="Lee Y.J."/>
            <person name="Cho A."/>
            <person name="Mun J.H."/>
        </authorList>
    </citation>
    <scope>NUCLEOTIDE SEQUENCE [LARGE SCALE GENOMIC DNA]</scope>
    <source>
        <strain evidence="2">cv. WK10039</strain>
    </source>
</reference>
<dbReference type="KEGG" id="rsz:130511755"/>
<evidence type="ECO:0000313" key="3">
    <source>
        <dbReference type="RefSeq" id="XP_018481259.1"/>
    </source>
</evidence>
<reference evidence="3 4" key="2">
    <citation type="submission" date="2025-04" db="UniProtKB">
        <authorList>
            <consortium name="RefSeq"/>
        </authorList>
    </citation>
    <scope>IDENTIFICATION</scope>
    <source>
        <tissue evidence="3 4">Leaf</tissue>
    </source>
</reference>
<protein>
    <submittedName>
        <fullName evidence="3">Uncharacterized protein LOC108852253</fullName>
    </submittedName>
    <submittedName>
        <fullName evidence="4">Uncharacterized protein LOC130511755</fullName>
    </submittedName>
</protein>
<dbReference type="RefSeq" id="XP_018481259.1">
    <property type="nucleotide sequence ID" value="XM_018625757.2"/>
</dbReference>
<dbReference type="AlphaFoldDB" id="A0A6J0N9T2"/>
<dbReference type="Proteomes" id="UP000504610">
    <property type="component" value="Chromosome 4"/>
</dbReference>
<dbReference type="OrthoDB" id="1649880at2759"/>
<feature type="compositionally biased region" description="Basic and acidic residues" evidence="1">
    <location>
        <begin position="33"/>
        <end position="43"/>
    </location>
</feature>
<dbReference type="RefSeq" id="XP_056865283.1">
    <property type="nucleotide sequence ID" value="XM_057009303.1"/>
</dbReference>
<evidence type="ECO:0000313" key="2">
    <source>
        <dbReference type="Proteomes" id="UP000504610"/>
    </source>
</evidence>
<evidence type="ECO:0000313" key="4">
    <source>
        <dbReference type="RefSeq" id="XP_056865283.1"/>
    </source>
</evidence>
<evidence type="ECO:0000256" key="1">
    <source>
        <dbReference type="SAM" id="MobiDB-lite"/>
    </source>
</evidence>
<name>A0A6J0N9T2_RAPSA</name>
<gene>
    <name evidence="3" type="primary">LOC108852253</name>
    <name evidence="4" type="synonym">LOC130511755</name>
</gene>
<organism evidence="2 3">
    <name type="scientific">Raphanus sativus</name>
    <name type="common">Radish</name>
    <name type="synonym">Raphanus raphanistrum var. sativus</name>
    <dbReference type="NCBI Taxonomy" id="3726"/>
    <lineage>
        <taxon>Eukaryota</taxon>
        <taxon>Viridiplantae</taxon>
        <taxon>Streptophyta</taxon>
        <taxon>Embryophyta</taxon>
        <taxon>Tracheophyta</taxon>
        <taxon>Spermatophyta</taxon>
        <taxon>Magnoliopsida</taxon>
        <taxon>eudicotyledons</taxon>
        <taxon>Gunneridae</taxon>
        <taxon>Pentapetalae</taxon>
        <taxon>rosids</taxon>
        <taxon>malvids</taxon>
        <taxon>Brassicales</taxon>
        <taxon>Brassicaceae</taxon>
        <taxon>Brassiceae</taxon>
        <taxon>Raphanus</taxon>
    </lineage>
</organism>
<accession>A0A6J0N9T2</accession>
<proteinExistence type="predicted"/>
<feature type="compositionally biased region" description="Low complexity" evidence="1">
    <location>
        <begin position="17"/>
        <end position="30"/>
    </location>
</feature>
<sequence length="62" mass="6663">MSLFASFFGCFVPKSGSKISSIDGSTSNSKVMSLEKPKRKSDSSRAPIIVSYFPVGSNLSRL</sequence>
<dbReference type="PANTHER" id="PTHR37748">
    <property type="entry name" value="PROTEIN, PUTATIVE-RELATED"/>
    <property type="match status" value="1"/>
</dbReference>